<comment type="cofactor">
    <cofactor evidence="1">
        <name>Zn(2+)</name>
        <dbReference type="ChEBI" id="CHEBI:29105"/>
    </cofactor>
</comment>
<keyword evidence="10 14" id="KW-0482">Metalloprotease</keyword>
<dbReference type="CDD" id="cd07328">
    <property type="entry name" value="M48_Ste24p_like"/>
    <property type="match status" value="1"/>
</dbReference>
<dbReference type="SUPFAM" id="SSF158682">
    <property type="entry name" value="TerB-like"/>
    <property type="match status" value="1"/>
</dbReference>
<evidence type="ECO:0000256" key="12">
    <source>
        <dbReference type="SAM" id="Phobius"/>
    </source>
</evidence>
<keyword evidence="5 12" id="KW-0812">Transmembrane</keyword>
<dbReference type="PANTHER" id="PTHR43221:SF1">
    <property type="entry name" value="PROTEASE HTPX"/>
    <property type="match status" value="1"/>
</dbReference>
<accession>A0A9Q8X426</accession>
<dbReference type="InterPro" id="IPR001915">
    <property type="entry name" value="Peptidase_M48"/>
</dbReference>
<dbReference type="PANTHER" id="PTHR43221">
    <property type="entry name" value="PROTEASE HTPX"/>
    <property type="match status" value="1"/>
</dbReference>
<keyword evidence="4" id="KW-0645">Protease</keyword>
<dbReference type="Pfam" id="PF01435">
    <property type="entry name" value="Peptidase_M48"/>
    <property type="match status" value="1"/>
</dbReference>
<keyword evidence="6" id="KW-0479">Metal-binding</keyword>
<organism evidence="14 15">
    <name type="scientific">SAR86 cluster bacterium</name>
    <dbReference type="NCBI Taxonomy" id="2030880"/>
    <lineage>
        <taxon>Bacteria</taxon>
        <taxon>Pseudomonadati</taxon>
        <taxon>Pseudomonadota</taxon>
        <taxon>Gammaproteobacteria</taxon>
        <taxon>SAR86 cluster</taxon>
    </lineage>
</organism>
<dbReference type="GO" id="GO:0004222">
    <property type="term" value="F:metalloendopeptidase activity"/>
    <property type="evidence" value="ECO:0007669"/>
    <property type="project" value="InterPro"/>
</dbReference>
<keyword evidence="15" id="KW-1185">Reference proteome</keyword>
<dbReference type="GO" id="GO:0006508">
    <property type="term" value="P:proteolysis"/>
    <property type="evidence" value="ECO:0007669"/>
    <property type="project" value="UniProtKB-KW"/>
</dbReference>
<keyword evidence="9 12" id="KW-1133">Transmembrane helix</keyword>
<name>A0A9Q8X426_9GAMM</name>
<feature type="domain" description="Peptidase M48" evidence="13">
    <location>
        <begin position="230"/>
        <end position="420"/>
    </location>
</feature>
<evidence type="ECO:0000259" key="13">
    <source>
        <dbReference type="Pfam" id="PF01435"/>
    </source>
</evidence>
<dbReference type="EC" id="3.4.24.-" evidence="14"/>
<dbReference type="Gene3D" id="1.10.3680.10">
    <property type="entry name" value="TerB-like"/>
    <property type="match status" value="1"/>
</dbReference>
<dbReference type="GO" id="GO:0046872">
    <property type="term" value="F:metal ion binding"/>
    <property type="evidence" value="ECO:0007669"/>
    <property type="project" value="UniProtKB-KW"/>
</dbReference>
<feature type="transmembrane region" description="Helical" evidence="12">
    <location>
        <begin position="5"/>
        <end position="23"/>
    </location>
</feature>
<protein>
    <submittedName>
        <fullName evidence="14">M48 family metalloprotease</fullName>
        <ecNumber evidence="14">3.4.24.-</ecNumber>
    </submittedName>
</protein>
<evidence type="ECO:0000256" key="2">
    <source>
        <dbReference type="ARBA" id="ARBA00004651"/>
    </source>
</evidence>
<keyword evidence="8" id="KW-0862">Zinc</keyword>
<evidence type="ECO:0000256" key="7">
    <source>
        <dbReference type="ARBA" id="ARBA00022801"/>
    </source>
</evidence>
<dbReference type="Proteomes" id="UP001056381">
    <property type="component" value="Chromosome"/>
</dbReference>
<keyword evidence="3" id="KW-1003">Cell membrane</keyword>
<evidence type="ECO:0000256" key="10">
    <source>
        <dbReference type="ARBA" id="ARBA00023049"/>
    </source>
</evidence>
<dbReference type="Gene3D" id="3.30.2010.10">
    <property type="entry name" value="Metalloproteases ('zincins'), catalytic domain"/>
    <property type="match status" value="1"/>
</dbReference>
<evidence type="ECO:0000256" key="1">
    <source>
        <dbReference type="ARBA" id="ARBA00001947"/>
    </source>
</evidence>
<evidence type="ECO:0000256" key="6">
    <source>
        <dbReference type="ARBA" id="ARBA00022723"/>
    </source>
</evidence>
<dbReference type="AlphaFoldDB" id="A0A9Q8X426"/>
<comment type="subcellular location">
    <subcellularLocation>
        <location evidence="2">Cell membrane</location>
        <topology evidence="2">Multi-pass membrane protein</topology>
    </subcellularLocation>
</comment>
<evidence type="ECO:0000256" key="9">
    <source>
        <dbReference type="ARBA" id="ARBA00022989"/>
    </source>
</evidence>
<reference evidence="14" key="1">
    <citation type="submission" date="2022-05" db="EMBL/GenBank/DDBJ databases">
        <title>Single-amplified genomics reveal most streamlined microbe among free-living bacteria.</title>
        <authorList>
            <person name="Roda-Garcia J."/>
            <person name="Haro-Moreno J.M."/>
            <person name="Rodriguez-Valera F."/>
            <person name="Almagro-Moreno S."/>
            <person name="Lopez-Perez M."/>
        </authorList>
    </citation>
    <scope>NUCLEOTIDE SEQUENCE</scope>
    <source>
        <strain evidence="14">TMED112-D2-2</strain>
    </source>
</reference>
<evidence type="ECO:0000313" key="14">
    <source>
        <dbReference type="EMBL" id="URQ63273.1"/>
    </source>
</evidence>
<feature type="transmembrane region" description="Helical" evidence="12">
    <location>
        <begin position="72"/>
        <end position="94"/>
    </location>
</feature>
<dbReference type="GO" id="GO:0005886">
    <property type="term" value="C:plasma membrane"/>
    <property type="evidence" value="ECO:0007669"/>
    <property type="project" value="UniProtKB-SubCell"/>
</dbReference>
<feature type="transmembrane region" description="Helical" evidence="12">
    <location>
        <begin position="106"/>
        <end position="128"/>
    </location>
</feature>
<evidence type="ECO:0000256" key="8">
    <source>
        <dbReference type="ARBA" id="ARBA00022833"/>
    </source>
</evidence>
<evidence type="ECO:0000256" key="3">
    <source>
        <dbReference type="ARBA" id="ARBA00022475"/>
    </source>
</evidence>
<sequence length="585" mass="65859">MYKAAFFFLLIPIIGILSSFYIFEKYGGIQQVEEICSLTISQLQRIYESPYAVREFCTNDIGQLKILQTSSYISFIASIMLLVLFKVTSIYCGTNRDKNALIFPKLIPIAVLTIGIQVLVQGLILAYLSYIIPIHLAGSYFPIFTLFIGLGAAIGCVQVFSSLLTFFEKPKHNEVALLAEKEKYPQLWNHIEKISKKISAKSPENIIIGLDPTFYAISSHVRLIQSNITLKGETLFLSLPLMNLLTIEELDAVIGHELGHFKAKDTFYSTKFAPVYANLAKSIQNLSDSSTGATGLAKLPAILVLDAMYNSFAENIAAISRNREFEADKIGSQASSVNGLAYSLAKIVTFSNLWQQTIYENIKRLSKGKITVNLSEVFKDSASYNVSNRDIDEIIQETLPSIIKHPTDSHPPISERYNNLNFDISNIEKEKIMFQGNASENLLNNVKEIEEELTEFEHRIQVSLGVVIPEKGNESGAEVIIYSLAAAMIGADGRIENDEVRVAEELGAKLLEDFDRVDFRIYVDNLEKIPDFIKVAESCIGWEHETKLMIYKFLKEIADSDDDFDKKEQEMLIKLKDIWSLRLKD</sequence>
<dbReference type="InterPro" id="IPR050083">
    <property type="entry name" value="HtpX_protease"/>
</dbReference>
<dbReference type="EMBL" id="CP097966">
    <property type="protein sequence ID" value="URQ63273.1"/>
    <property type="molecule type" value="Genomic_DNA"/>
</dbReference>
<proteinExistence type="predicted"/>
<evidence type="ECO:0000256" key="11">
    <source>
        <dbReference type="ARBA" id="ARBA00023136"/>
    </source>
</evidence>
<feature type="transmembrane region" description="Helical" evidence="12">
    <location>
        <begin position="140"/>
        <end position="167"/>
    </location>
</feature>
<dbReference type="InterPro" id="IPR029024">
    <property type="entry name" value="TerB-like"/>
</dbReference>
<keyword evidence="7 14" id="KW-0378">Hydrolase</keyword>
<gene>
    <name evidence="14" type="ORF">M9B40_00470</name>
</gene>
<keyword evidence="11 12" id="KW-0472">Membrane</keyword>
<evidence type="ECO:0000256" key="5">
    <source>
        <dbReference type="ARBA" id="ARBA00022692"/>
    </source>
</evidence>
<evidence type="ECO:0000313" key="15">
    <source>
        <dbReference type="Proteomes" id="UP001056381"/>
    </source>
</evidence>
<evidence type="ECO:0000256" key="4">
    <source>
        <dbReference type="ARBA" id="ARBA00022670"/>
    </source>
</evidence>